<feature type="region of interest" description="Disordered" evidence="3">
    <location>
        <begin position="1"/>
        <end position="51"/>
    </location>
</feature>
<organism evidence="6 7">
    <name type="scientific">Pseudobacteroides cellulosolvens ATCC 35603 = DSM 2933</name>
    <dbReference type="NCBI Taxonomy" id="398512"/>
    <lineage>
        <taxon>Bacteria</taxon>
        <taxon>Bacillati</taxon>
        <taxon>Bacillota</taxon>
        <taxon>Clostridia</taxon>
        <taxon>Eubacteriales</taxon>
        <taxon>Oscillospiraceae</taxon>
        <taxon>Pseudobacteroides</taxon>
    </lineage>
</organism>
<dbReference type="eggNOG" id="COG0265">
    <property type="taxonomic scope" value="Bacteria"/>
</dbReference>
<dbReference type="RefSeq" id="WP_050753285.1">
    <property type="nucleotide sequence ID" value="NZ_JQKC01000006.1"/>
</dbReference>
<sequence>MDDMNFGNNEFEKKEPVSGNDTNSNYQAAGGNEFNANPYNEGEINEFNANTDTFSEAVEVTSQGGPSDIVQVSSVEAVSYNNTRSEENSGNSYGSNPGDSMKKGTFYTESVKKPRKTRNPSILQLVIVAVVSSMIGGTIVGSYFQFLAPAVQPSSKSFFSNFIGSSDNSNTSSGTNENAGTIKKVEIVQTEDSAVTAIAEKVSPSIVGIRVTYKTKSFIFDMSQEGKSEGSGIIIKPDGYIMTNYHVVKAAAESVRGSNAKLEVILPSQKDKPYEADIIGGDEKTDLAVIKINATNLPAVEFGNSDNLKIGELAVAIGNPAGLEYMGSVTVGVISGVNRTIPIDDGKELRLIQTDAAINPGNSGGALLNSKGQVIGINTAKIGENGYEGLGFAIPINKAKEITDSLMEFKYVKGRPLLGIESDPNFNEEVAKQYDVPMGVLVAQVTPFSGAYKGGIKAGDIITKFDGKAVKSVEEINELKVKHKPGDTVAVVVYRDGETLTLQVQLSEDKGVVKK</sequence>
<dbReference type="PANTHER" id="PTHR43343">
    <property type="entry name" value="PEPTIDASE S12"/>
    <property type="match status" value="1"/>
</dbReference>
<proteinExistence type="predicted"/>
<protein>
    <submittedName>
        <fullName evidence="6">PDZ/DHR/GLGF domain protein</fullName>
    </submittedName>
</protein>
<comment type="caution">
    <text evidence="6">The sequence shown here is derived from an EMBL/GenBank/DDBJ whole genome shotgun (WGS) entry which is preliminary data.</text>
</comment>
<dbReference type="GO" id="GO:0006508">
    <property type="term" value="P:proteolysis"/>
    <property type="evidence" value="ECO:0007669"/>
    <property type="project" value="UniProtKB-KW"/>
</dbReference>
<dbReference type="Pfam" id="PF13365">
    <property type="entry name" value="Trypsin_2"/>
    <property type="match status" value="1"/>
</dbReference>
<evidence type="ECO:0000259" key="5">
    <source>
        <dbReference type="PROSITE" id="PS50106"/>
    </source>
</evidence>
<keyword evidence="4" id="KW-1133">Transmembrane helix</keyword>
<accession>A0A0L6JLA3</accession>
<feature type="compositionally biased region" description="Low complexity" evidence="3">
    <location>
        <begin position="88"/>
        <end position="99"/>
    </location>
</feature>
<dbReference type="STRING" id="398512.Bccel_1790"/>
<dbReference type="InterPro" id="IPR051201">
    <property type="entry name" value="Chloro_Bact_Ser_Proteases"/>
</dbReference>
<dbReference type="Pfam" id="PF13180">
    <property type="entry name" value="PDZ_2"/>
    <property type="match status" value="1"/>
</dbReference>
<dbReference type="InterPro" id="IPR001940">
    <property type="entry name" value="Peptidase_S1C"/>
</dbReference>
<reference evidence="7" key="1">
    <citation type="submission" date="2015-07" db="EMBL/GenBank/DDBJ databases">
        <title>Near-Complete Genome Sequence of the Cellulolytic Bacterium Bacteroides (Pseudobacteroides) cellulosolvens ATCC 35603.</title>
        <authorList>
            <person name="Dassa B."/>
            <person name="Utturkar S.M."/>
            <person name="Klingeman D.M."/>
            <person name="Hurt R.A."/>
            <person name="Keller M."/>
            <person name="Xu J."/>
            <person name="Reddy Y.H.K."/>
            <person name="Borovok I."/>
            <person name="Grinberg I.R."/>
            <person name="Lamed R."/>
            <person name="Zhivin O."/>
            <person name="Bayer E.A."/>
            <person name="Brown S.D."/>
        </authorList>
    </citation>
    <scope>NUCLEOTIDE SEQUENCE [LARGE SCALE GENOMIC DNA]</scope>
    <source>
        <strain evidence="7">DSM 2933</strain>
    </source>
</reference>
<evidence type="ECO:0000256" key="2">
    <source>
        <dbReference type="ARBA" id="ARBA00022801"/>
    </source>
</evidence>
<dbReference type="Gene3D" id="2.30.42.10">
    <property type="match status" value="1"/>
</dbReference>
<dbReference type="InterPro" id="IPR001478">
    <property type="entry name" value="PDZ"/>
</dbReference>
<dbReference type="InterPro" id="IPR009003">
    <property type="entry name" value="Peptidase_S1_PA"/>
</dbReference>
<dbReference type="SMART" id="SM00228">
    <property type="entry name" value="PDZ"/>
    <property type="match status" value="1"/>
</dbReference>
<dbReference type="AlphaFoldDB" id="A0A0L6JLA3"/>
<dbReference type="SUPFAM" id="SSF50156">
    <property type="entry name" value="PDZ domain-like"/>
    <property type="match status" value="1"/>
</dbReference>
<dbReference type="PATRIC" id="fig|398512.5.peg.1861"/>
<dbReference type="PRINTS" id="PR00834">
    <property type="entry name" value="PROTEASES2C"/>
</dbReference>
<dbReference type="PANTHER" id="PTHR43343:SF3">
    <property type="entry name" value="PROTEASE DO-LIKE 8, CHLOROPLASTIC"/>
    <property type="match status" value="1"/>
</dbReference>
<feature type="region of interest" description="Disordered" evidence="3">
    <location>
        <begin position="80"/>
        <end position="105"/>
    </location>
</feature>
<feature type="domain" description="PDZ" evidence="5">
    <location>
        <begin position="406"/>
        <end position="497"/>
    </location>
</feature>
<dbReference type="GO" id="GO:0004252">
    <property type="term" value="F:serine-type endopeptidase activity"/>
    <property type="evidence" value="ECO:0007669"/>
    <property type="project" value="InterPro"/>
</dbReference>
<feature type="transmembrane region" description="Helical" evidence="4">
    <location>
        <begin position="122"/>
        <end position="144"/>
    </location>
</feature>
<dbReference type="PROSITE" id="PS50106">
    <property type="entry name" value="PDZ"/>
    <property type="match status" value="1"/>
</dbReference>
<evidence type="ECO:0000256" key="4">
    <source>
        <dbReference type="SAM" id="Phobius"/>
    </source>
</evidence>
<dbReference type="SUPFAM" id="SSF50494">
    <property type="entry name" value="Trypsin-like serine proteases"/>
    <property type="match status" value="1"/>
</dbReference>
<evidence type="ECO:0000313" key="7">
    <source>
        <dbReference type="Proteomes" id="UP000036923"/>
    </source>
</evidence>
<evidence type="ECO:0000313" key="6">
    <source>
        <dbReference type="EMBL" id="KNY26525.1"/>
    </source>
</evidence>
<keyword evidence="4" id="KW-0472">Membrane</keyword>
<dbReference type="InterPro" id="IPR036034">
    <property type="entry name" value="PDZ_sf"/>
</dbReference>
<keyword evidence="1" id="KW-0645">Protease</keyword>
<evidence type="ECO:0000256" key="1">
    <source>
        <dbReference type="ARBA" id="ARBA00022670"/>
    </source>
</evidence>
<name>A0A0L6JLA3_9FIRM</name>
<keyword evidence="2" id="KW-0378">Hydrolase</keyword>
<keyword evidence="7" id="KW-1185">Reference proteome</keyword>
<dbReference type="Gene3D" id="2.40.10.120">
    <property type="match status" value="1"/>
</dbReference>
<evidence type="ECO:0000256" key="3">
    <source>
        <dbReference type="SAM" id="MobiDB-lite"/>
    </source>
</evidence>
<dbReference type="Proteomes" id="UP000036923">
    <property type="component" value="Unassembled WGS sequence"/>
</dbReference>
<keyword evidence="4" id="KW-0812">Transmembrane</keyword>
<dbReference type="EMBL" id="LGTC01000001">
    <property type="protein sequence ID" value="KNY26525.1"/>
    <property type="molecule type" value="Genomic_DNA"/>
</dbReference>
<gene>
    <name evidence="6" type="ORF">Bccel_1790</name>
</gene>